<evidence type="ECO:0000256" key="1">
    <source>
        <dbReference type="ARBA" id="ARBA00004651"/>
    </source>
</evidence>
<evidence type="ECO:0000313" key="9">
    <source>
        <dbReference type="EMBL" id="GAA0740455.1"/>
    </source>
</evidence>
<dbReference type="RefSeq" id="WP_343761378.1">
    <property type="nucleotide sequence ID" value="NZ_BAAACG010000009.1"/>
</dbReference>
<name>A0ABN1JIA1_9CLOT</name>
<dbReference type="Gene3D" id="1.10.3720.10">
    <property type="entry name" value="MetI-like"/>
    <property type="match status" value="1"/>
</dbReference>
<feature type="transmembrane region" description="Helical" evidence="7">
    <location>
        <begin position="75"/>
        <end position="97"/>
    </location>
</feature>
<dbReference type="PANTHER" id="PTHR30193:SF37">
    <property type="entry name" value="INNER MEMBRANE ABC TRANSPORTER PERMEASE PROTEIN YCJO"/>
    <property type="match status" value="1"/>
</dbReference>
<dbReference type="CDD" id="cd06261">
    <property type="entry name" value="TM_PBP2"/>
    <property type="match status" value="1"/>
</dbReference>
<protein>
    <submittedName>
        <fullName evidence="9">Sugar ABC transporter permease</fullName>
    </submittedName>
</protein>
<dbReference type="InterPro" id="IPR035906">
    <property type="entry name" value="MetI-like_sf"/>
</dbReference>
<evidence type="ECO:0000256" key="3">
    <source>
        <dbReference type="ARBA" id="ARBA00022475"/>
    </source>
</evidence>
<proteinExistence type="inferred from homology"/>
<feature type="transmembrane region" description="Helical" evidence="7">
    <location>
        <begin position="264"/>
        <end position="283"/>
    </location>
</feature>
<keyword evidence="6 7" id="KW-0472">Membrane</keyword>
<feature type="transmembrane region" description="Helical" evidence="7">
    <location>
        <begin position="21"/>
        <end position="42"/>
    </location>
</feature>
<dbReference type="PANTHER" id="PTHR30193">
    <property type="entry name" value="ABC TRANSPORTER PERMEASE PROTEIN"/>
    <property type="match status" value="1"/>
</dbReference>
<feature type="transmembrane region" description="Helical" evidence="7">
    <location>
        <begin position="211"/>
        <end position="231"/>
    </location>
</feature>
<keyword evidence="10" id="KW-1185">Reference proteome</keyword>
<dbReference type="EMBL" id="BAAACG010000009">
    <property type="protein sequence ID" value="GAA0740455.1"/>
    <property type="molecule type" value="Genomic_DNA"/>
</dbReference>
<dbReference type="PROSITE" id="PS50928">
    <property type="entry name" value="ABC_TM1"/>
    <property type="match status" value="1"/>
</dbReference>
<organism evidence="9 10">
    <name type="scientific">Clostridium oceanicum</name>
    <dbReference type="NCBI Taxonomy" id="1543"/>
    <lineage>
        <taxon>Bacteria</taxon>
        <taxon>Bacillati</taxon>
        <taxon>Bacillota</taxon>
        <taxon>Clostridia</taxon>
        <taxon>Eubacteriales</taxon>
        <taxon>Clostridiaceae</taxon>
        <taxon>Clostridium</taxon>
    </lineage>
</organism>
<evidence type="ECO:0000313" key="10">
    <source>
        <dbReference type="Proteomes" id="UP001501510"/>
    </source>
</evidence>
<comment type="caution">
    <text evidence="9">The sequence shown here is derived from an EMBL/GenBank/DDBJ whole genome shotgun (WGS) entry which is preliminary data.</text>
</comment>
<evidence type="ECO:0000256" key="2">
    <source>
        <dbReference type="ARBA" id="ARBA00022448"/>
    </source>
</evidence>
<accession>A0ABN1JIA1</accession>
<evidence type="ECO:0000259" key="8">
    <source>
        <dbReference type="PROSITE" id="PS50928"/>
    </source>
</evidence>
<feature type="domain" description="ABC transmembrane type-1" evidence="8">
    <location>
        <begin position="71"/>
        <end position="284"/>
    </location>
</feature>
<dbReference type="Proteomes" id="UP001501510">
    <property type="component" value="Unassembled WGS sequence"/>
</dbReference>
<evidence type="ECO:0000256" key="4">
    <source>
        <dbReference type="ARBA" id="ARBA00022692"/>
    </source>
</evidence>
<dbReference type="Pfam" id="PF00528">
    <property type="entry name" value="BPD_transp_1"/>
    <property type="match status" value="1"/>
</dbReference>
<reference evidence="9 10" key="1">
    <citation type="journal article" date="2019" name="Int. J. Syst. Evol. Microbiol.">
        <title>The Global Catalogue of Microorganisms (GCM) 10K type strain sequencing project: providing services to taxonomists for standard genome sequencing and annotation.</title>
        <authorList>
            <consortium name="The Broad Institute Genomics Platform"/>
            <consortium name="The Broad Institute Genome Sequencing Center for Infectious Disease"/>
            <person name="Wu L."/>
            <person name="Ma J."/>
        </authorList>
    </citation>
    <scope>NUCLEOTIDE SEQUENCE [LARGE SCALE GENOMIC DNA]</scope>
    <source>
        <strain evidence="9 10">JCM 1407</strain>
    </source>
</reference>
<sequence length="295" mass="33537">MKEKGKAVFKCIKPYGYIFPLLILITSFYVLPIIMSFCFSFTKYNIVNPAEFIGIENYKYILKDNTFLVALKNTLLVTIVVVPVQTILSMLLAVWIVSKKSKLANFVRCIMFIPVLSSMILVGIIWRIILNGDGSPLNYIAYNLLGKNIDWLGNPKIALPVLMFIIIWKNIGYFMIMYIAALMDIPRDYYEVADVDGANKFQKFKSITVPLLKPTTIMIVFLGSIWSFQIFDLVYTMTGGGPGMSTTTLVLHIFNLSFKQFNSGYSMAVANILFLIIAIITIVQRKFLKREESIC</sequence>
<evidence type="ECO:0000256" key="6">
    <source>
        <dbReference type="ARBA" id="ARBA00023136"/>
    </source>
</evidence>
<feature type="transmembrane region" description="Helical" evidence="7">
    <location>
        <begin position="109"/>
        <end position="129"/>
    </location>
</feature>
<keyword evidence="3" id="KW-1003">Cell membrane</keyword>
<dbReference type="SUPFAM" id="SSF161098">
    <property type="entry name" value="MetI-like"/>
    <property type="match status" value="1"/>
</dbReference>
<keyword evidence="5 7" id="KW-1133">Transmembrane helix</keyword>
<evidence type="ECO:0000256" key="7">
    <source>
        <dbReference type="RuleBase" id="RU363032"/>
    </source>
</evidence>
<keyword evidence="2 7" id="KW-0813">Transport</keyword>
<feature type="transmembrane region" description="Helical" evidence="7">
    <location>
        <begin position="157"/>
        <end position="180"/>
    </location>
</feature>
<comment type="subcellular location">
    <subcellularLocation>
        <location evidence="1 7">Cell membrane</location>
        <topology evidence="1 7">Multi-pass membrane protein</topology>
    </subcellularLocation>
</comment>
<gene>
    <name evidence="9" type="ORF">GCM10008906_20450</name>
</gene>
<keyword evidence="4 7" id="KW-0812">Transmembrane</keyword>
<dbReference type="InterPro" id="IPR000515">
    <property type="entry name" value="MetI-like"/>
</dbReference>
<comment type="similarity">
    <text evidence="7">Belongs to the binding-protein-dependent transport system permease family.</text>
</comment>
<dbReference type="InterPro" id="IPR051393">
    <property type="entry name" value="ABC_transporter_permease"/>
</dbReference>
<evidence type="ECO:0000256" key="5">
    <source>
        <dbReference type="ARBA" id="ARBA00022989"/>
    </source>
</evidence>